<dbReference type="InterPro" id="IPR007422">
    <property type="entry name" value="Peptidase_Prp"/>
</dbReference>
<keyword evidence="8" id="KW-1185">Reference proteome</keyword>
<comment type="similarity">
    <text evidence="5">Belongs to the Prp family.</text>
</comment>
<protein>
    <recommendedName>
        <fullName evidence="6">Ribosomal processing cysteine protease Prp</fullName>
    </recommendedName>
</protein>
<dbReference type="EMBL" id="JACSQT010000001">
    <property type="protein sequence ID" value="MBD7935688.1"/>
    <property type="molecule type" value="Genomic_DNA"/>
</dbReference>
<sequence length="109" mass="11765">MIDVSIHRNRSGLIQSFEISGHALFANNGEDIVCAGVSAVSVGCVNSIHQLAGVTPQIQMESGLLSCILPSDLAQDIEKKVQLLLEGMVVSLQTIVENYPENIKITFKQ</sequence>
<dbReference type="CDD" id="cd16332">
    <property type="entry name" value="Prp-like"/>
    <property type="match status" value="1"/>
</dbReference>
<keyword evidence="2 7" id="KW-0645">Protease</keyword>
<dbReference type="Gene3D" id="3.30.70.1490">
    <property type="entry name" value="Cysteine protease Prp"/>
    <property type="match status" value="1"/>
</dbReference>
<dbReference type="PANTHER" id="PTHR39178:SF1">
    <property type="entry name" value="RIBOSOMAL-PROCESSING CYSTEINE PROTEASE PRP"/>
    <property type="match status" value="1"/>
</dbReference>
<dbReference type="GO" id="GO:0006508">
    <property type="term" value="P:proteolysis"/>
    <property type="evidence" value="ECO:0007669"/>
    <property type="project" value="UniProtKB-KW"/>
</dbReference>
<comment type="caution">
    <text evidence="7">The sequence shown here is derived from an EMBL/GenBank/DDBJ whole genome shotgun (WGS) entry which is preliminary data.</text>
</comment>
<dbReference type="GO" id="GO:0008233">
    <property type="term" value="F:peptidase activity"/>
    <property type="evidence" value="ECO:0007669"/>
    <property type="project" value="UniProtKB-KW"/>
</dbReference>
<evidence type="ECO:0000256" key="2">
    <source>
        <dbReference type="ARBA" id="ARBA00022670"/>
    </source>
</evidence>
<dbReference type="SUPFAM" id="SSF118010">
    <property type="entry name" value="TM1457-like"/>
    <property type="match status" value="1"/>
</dbReference>
<evidence type="ECO:0000313" key="8">
    <source>
        <dbReference type="Proteomes" id="UP000657931"/>
    </source>
</evidence>
<dbReference type="PANTHER" id="PTHR39178">
    <property type="entry name" value="HYPOTHETICAL RIBOSOME-ASSOCIATED PROTEIN"/>
    <property type="match status" value="1"/>
</dbReference>
<keyword evidence="4" id="KW-0788">Thiol protease</keyword>
<evidence type="ECO:0000256" key="3">
    <source>
        <dbReference type="ARBA" id="ARBA00022801"/>
    </source>
</evidence>
<evidence type="ECO:0000256" key="1">
    <source>
        <dbReference type="ARBA" id="ARBA00022517"/>
    </source>
</evidence>
<dbReference type="RefSeq" id="WP_191810214.1">
    <property type="nucleotide sequence ID" value="NZ_JACSQT010000001.1"/>
</dbReference>
<evidence type="ECO:0000313" key="7">
    <source>
        <dbReference type="EMBL" id="MBD7935688.1"/>
    </source>
</evidence>
<accession>A0ABR8QJI7</accession>
<dbReference type="Proteomes" id="UP000657931">
    <property type="component" value="Unassembled WGS sequence"/>
</dbReference>
<organism evidence="7 8">
    <name type="scientific">Cytobacillus stercorigallinarum</name>
    <dbReference type="NCBI Taxonomy" id="2762240"/>
    <lineage>
        <taxon>Bacteria</taxon>
        <taxon>Bacillati</taxon>
        <taxon>Bacillota</taxon>
        <taxon>Bacilli</taxon>
        <taxon>Bacillales</taxon>
        <taxon>Bacillaceae</taxon>
        <taxon>Cytobacillus</taxon>
    </lineage>
</organism>
<gene>
    <name evidence="7" type="ORF">H9655_01490</name>
</gene>
<evidence type="ECO:0000256" key="5">
    <source>
        <dbReference type="ARBA" id="ARBA00044503"/>
    </source>
</evidence>
<keyword evidence="3" id="KW-0378">Hydrolase</keyword>
<reference evidence="7 8" key="1">
    <citation type="submission" date="2020-08" db="EMBL/GenBank/DDBJ databases">
        <title>A Genomic Blueprint of the Chicken Gut Microbiome.</title>
        <authorList>
            <person name="Gilroy R."/>
            <person name="Ravi A."/>
            <person name="Getino M."/>
            <person name="Pursley I."/>
            <person name="Horton D.L."/>
            <person name="Alikhan N.-F."/>
            <person name="Baker D."/>
            <person name="Gharbi K."/>
            <person name="Hall N."/>
            <person name="Watson M."/>
            <person name="Adriaenssens E.M."/>
            <person name="Foster-Nyarko E."/>
            <person name="Jarju S."/>
            <person name="Secka A."/>
            <person name="Antonio M."/>
            <person name="Oren A."/>
            <person name="Chaudhuri R."/>
            <person name="La Ragione R.M."/>
            <person name="Hildebrand F."/>
            <person name="Pallen M.J."/>
        </authorList>
    </citation>
    <scope>NUCLEOTIDE SEQUENCE [LARGE SCALE GENOMIC DNA]</scope>
    <source>
        <strain evidence="7 8">Sa5YUA1</strain>
    </source>
</reference>
<keyword evidence="1" id="KW-0690">Ribosome biogenesis</keyword>
<proteinExistence type="inferred from homology"/>
<evidence type="ECO:0000256" key="4">
    <source>
        <dbReference type="ARBA" id="ARBA00022807"/>
    </source>
</evidence>
<evidence type="ECO:0000256" key="6">
    <source>
        <dbReference type="ARBA" id="ARBA00044538"/>
    </source>
</evidence>
<name>A0ABR8QJI7_9BACI</name>
<dbReference type="InterPro" id="IPR036764">
    <property type="entry name" value="Peptidase_Prp_sf"/>
</dbReference>
<dbReference type="Pfam" id="PF04327">
    <property type="entry name" value="Peptidase_Prp"/>
    <property type="match status" value="1"/>
</dbReference>